<dbReference type="Pfam" id="PF13716">
    <property type="entry name" value="CRAL_TRIO_2"/>
    <property type="match status" value="1"/>
</dbReference>
<accession>A0ABN9RIE2</accession>
<feature type="domain" description="CRAL-TRIO" evidence="1">
    <location>
        <begin position="46"/>
        <end position="150"/>
    </location>
</feature>
<reference evidence="2" key="1">
    <citation type="submission" date="2023-10" db="EMBL/GenBank/DDBJ databases">
        <authorList>
            <person name="Chen Y."/>
            <person name="Shah S."/>
            <person name="Dougan E. K."/>
            <person name="Thang M."/>
            <person name="Chan C."/>
        </authorList>
    </citation>
    <scope>NUCLEOTIDE SEQUENCE [LARGE SCALE GENOMIC DNA]</scope>
</reference>
<evidence type="ECO:0000313" key="3">
    <source>
        <dbReference type="Proteomes" id="UP001189429"/>
    </source>
</evidence>
<dbReference type="SUPFAM" id="SSF52087">
    <property type="entry name" value="CRAL/TRIO domain"/>
    <property type="match status" value="1"/>
</dbReference>
<dbReference type="InterPro" id="IPR036865">
    <property type="entry name" value="CRAL-TRIO_dom_sf"/>
</dbReference>
<feature type="non-terminal residue" evidence="2">
    <location>
        <position position="152"/>
    </location>
</feature>
<gene>
    <name evidence="2" type="ORF">PCOR1329_LOCUS20658</name>
</gene>
<dbReference type="EMBL" id="CAUYUJ010006700">
    <property type="protein sequence ID" value="CAK0818322.1"/>
    <property type="molecule type" value="Genomic_DNA"/>
</dbReference>
<dbReference type="InterPro" id="IPR001251">
    <property type="entry name" value="CRAL-TRIO_dom"/>
</dbReference>
<dbReference type="Gene3D" id="3.40.525.10">
    <property type="entry name" value="CRAL-TRIO lipid binding domain"/>
    <property type="match status" value="1"/>
</dbReference>
<organism evidence="2 3">
    <name type="scientific">Prorocentrum cordatum</name>
    <dbReference type="NCBI Taxonomy" id="2364126"/>
    <lineage>
        <taxon>Eukaryota</taxon>
        <taxon>Sar</taxon>
        <taxon>Alveolata</taxon>
        <taxon>Dinophyceae</taxon>
        <taxon>Prorocentrales</taxon>
        <taxon>Prorocentraceae</taxon>
        <taxon>Prorocentrum</taxon>
    </lineage>
</organism>
<proteinExistence type="predicted"/>
<dbReference type="Proteomes" id="UP001189429">
    <property type="component" value="Unassembled WGS sequence"/>
</dbReference>
<evidence type="ECO:0000313" key="2">
    <source>
        <dbReference type="EMBL" id="CAK0818322.1"/>
    </source>
</evidence>
<feature type="non-terminal residue" evidence="2">
    <location>
        <position position="1"/>
    </location>
</feature>
<keyword evidence="3" id="KW-1185">Reference proteome</keyword>
<name>A0ABN9RIE2_9DINO</name>
<evidence type="ECO:0000259" key="1">
    <source>
        <dbReference type="Pfam" id="PF13716"/>
    </source>
</evidence>
<comment type="caution">
    <text evidence="2">The sequence shown here is derived from an EMBL/GenBank/DDBJ whole genome shotgun (WGS) entry which is preliminary data.</text>
</comment>
<protein>
    <recommendedName>
        <fullName evidence="1">CRAL-TRIO domain-containing protein</fullName>
    </recommendedName>
</protein>
<sequence length="152" mass="17809">PGRWLATAEWRAPSRRRVGRPAARGLRPLRRGRPGGDLLPRLSCSLQDELERAFRFIMLGMDKIAMHEKFIFIYCFLGVDWSHPELASRLRHAYDILPNKYSKNLRRLYVLHATQGLRVTMWTFWAWLTKRTWEKIEYVGSLAALCELVQPG</sequence>
<dbReference type="CDD" id="cd00170">
    <property type="entry name" value="SEC14"/>
    <property type="match status" value="1"/>
</dbReference>